<keyword evidence="11" id="KW-1185">Reference proteome</keyword>
<dbReference type="Pfam" id="PF18402">
    <property type="entry name" value="Thioredoxin_14"/>
    <property type="match status" value="1"/>
</dbReference>
<evidence type="ECO:0000259" key="7">
    <source>
        <dbReference type="Pfam" id="PF18401"/>
    </source>
</evidence>
<dbReference type="Proteomes" id="UP000001396">
    <property type="component" value="Unassembled WGS sequence"/>
</dbReference>
<dbReference type="RefSeq" id="XP_020436074.1">
    <property type="nucleotide sequence ID" value="XM_020574002.1"/>
</dbReference>
<dbReference type="OMA" id="RQTKTRF"/>
<gene>
    <name evidence="10" type="primary">ggtA</name>
    <name evidence="10" type="ORF">PPL_03027</name>
</gene>
<dbReference type="GO" id="GO:0005788">
    <property type="term" value="C:endoplasmic reticulum lumen"/>
    <property type="evidence" value="ECO:0007669"/>
    <property type="project" value="UniProtKB-SubCell"/>
</dbReference>
<dbReference type="STRING" id="670386.D3B3Q9"/>
<comment type="subcellular location">
    <subcellularLocation>
        <location evidence="2">Endoplasmic reticulum lumen</location>
    </subcellularLocation>
</comment>
<dbReference type="EMBL" id="ADBJ01000010">
    <property type="protein sequence ID" value="EFA83957.1"/>
    <property type="molecule type" value="Genomic_DNA"/>
</dbReference>
<dbReference type="GO" id="GO:0003980">
    <property type="term" value="F:UDP-glucose:glycoprotein glucosyltransferase activity"/>
    <property type="evidence" value="ECO:0007669"/>
    <property type="project" value="InterPro"/>
</dbReference>
<keyword evidence="10" id="KW-0808">Transferase</keyword>
<dbReference type="InterPro" id="IPR040692">
    <property type="entry name" value="UGGT_TRXL_3"/>
</dbReference>
<evidence type="ECO:0000256" key="1">
    <source>
        <dbReference type="ARBA" id="ARBA00001913"/>
    </source>
</evidence>
<dbReference type="GO" id="GO:0051082">
    <property type="term" value="F:unfolded protein binding"/>
    <property type="evidence" value="ECO:0007669"/>
    <property type="project" value="TreeGrafter"/>
</dbReference>
<proteinExistence type="predicted"/>
<evidence type="ECO:0000256" key="5">
    <source>
        <dbReference type="ARBA" id="ARBA00023180"/>
    </source>
</evidence>
<dbReference type="Gene3D" id="3.90.550.10">
    <property type="entry name" value="Spore Coat Polysaccharide Biosynthesis Protein SpsA, Chain A"/>
    <property type="match status" value="1"/>
</dbReference>
<evidence type="ECO:0000259" key="8">
    <source>
        <dbReference type="Pfam" id="PF18402"/>
    </source>
</evidence>
<evidence type="ECO:0000256" key="2">
    <source>
        <dbReference type="ARBA" id="ARBA00004319"/>
    </source>
</evidence>
<accession>D3B3Q9</accession>
<dbReference type="CDD" id="cd06432">
    <property type="entry name" value="GT8_HUGT1_C_like"/>
    <property type="match status" value="1"/>
</dbReference>
<dbReference type="SUPFAM" id="SSF53448">
    <property type="entry name" value="Nucleotide-diphospho-sugar transferases"/>
    <property type="match status" value="1"/>
</dbReference>
<keyword evidence="4" id="KW-0256">Endoplasmic reticulum</keyword>
<dbReference type="FunCoup" id="D3B3Q9">
    <property type="interactions" value="681"/>
</dbReference>
<feature type="domain" description="UGGT thioredoxin-like" evidence="6">
    <location>
        <begin position="31"/>
        <end position="243"/>
    </location>
</feature>
<dbReference type="GeneID" id="31358550"/>
<feature type="domain" description="Glucosyltransferase 24 catalytic" evidence="9">
    <location>
        <begin position="1261"/>
        <end position="1526"/>
    </location>
</feature>
<organism evidence="10 11">
    <name type="scientific">Heterostelium pallidum (strain ATCC 26659 / Pp 5 / PN500)</name>
    <name type="common">Cellular slime mold</name>
    <name type="synonym">Polysphondylium pallidum</name>
    <dbReference type="NCBI Taxonomy" id="670386"/>
    <lineage>
        <taxon>Eukaryota</taxon>
        <taxon>Amoebozoa</taxon>
        <taxon>Evosea</taxon>
        <taxon>Eumycetozoa</taxon>
        <taxon>Dictyostelia</taxon>
        <taxon>Acytosteliales</taxon>
        <taxon>Acytosteliaceae</taxon>
        <taxon>Heterostelium</taxon>
    </lineage>
</organism>
<dbReference type="InterPro" id="IPR040497">
    <property type="entry name" value="Glyco_transf_24"/>
</dbReference>
<evidence type="ECO:0000256" key="3">
    <source>
        <dbReference type="ARBA" id="ARBA00022729"/>
    </source>
</evidence>
<evidence type="ECO:0000313" key="11">
    <source>
        <dbReference type="Proteomes" id="UP000001396"/>
    </source>
</evidence>
<evidence type="ECO:0000259" key="6">
    <source>
        <dbReference type="Pfam" id="PF18400"/>
    </source>
</evidence>
<comment type="cofactor">
    <cofactor evidence="1">
        <name>Ca(2+)</name>
        <dbReference type="ChEBI" id="CHEBI:29108"/>
    </cofactor>
</comment>
<comment type="caution">
    <text evidence="10">The sequence shown here is derived from an EMBL/GenBank/DDBJ whole genome shotgun (WGS) entry which is preliminary data.</text>
</comment>
<reference evidence="10 11" key="1">
    <citation type="journal article" date="2011" name="Genome Res.">
        <title>Phylogeny-wide analysis of social amoeba genomes highlights ancient origins for complex intercellular communication.</title>
        <authorList>
            <person name="Heidel A.J."/>
            <person name="Lawal H.M."/>
            <person name="Felder M."/>
            <person name="Schilde C."/>
            <person name="Helps N.R."/>
            <person name="Tunggal B."/>
            <person name="Rivero F."/>
            <person name="John U."/>
            <person name="Schleicher M."/>
            <person name="Eichinger L."/>
            <person name="Platzer M."/>
            <person name="Noegel A.A."/>
            <person name="Schaap P."/>
            <person name="Gloeckner G."/>
        </authorList>
    </citation>
    <scope>NUCLEOTIDE SEQUENCE [LARGE SCALE GENOMIC DNA]</scope>
    <source>
        <strain evidence="11">ATCC 26659 / Pp 5 / PN500</strain>
    </source>
</reference>
<dbReference type="Pfam" id="PF18401">
    <property type="entry name" value="Thioredoxin_13"/>
    <property type="match status" value="1"/>
</dbReference>
<dbReference type="InParanoid" id="D3B3Q9"/>
<dbReference type="InterPro" id="IPR029044">
    <property type="entry name" value="Nucleotide-diphossugar_trans"/>
</dbReference>
<dbReference type="UniPathway" id="UPA00378"/>
<dbReference type="GO" id="GO:0036503">
    <property type="term" value="P:ERAD pathway"/>
    <property type="evidence" value="ECO:0007669"/>
    <property type="project" value="TreeGrafter"/>
</dbReference>
<sequence length="1587" mass="179349">MSKTTMQTTIAQDGDSSKAVHVSLVSNWENTPLYLESFMFFKERVDNVVYNKYIEQLAKSVAKRSYSELSDKQKYDIVIDAATTVLGDDTQFYIGALRADLTMRTFSPKVELLRQLYLSAMTSNNIAIGKSSVPLIQIGSQTIHQNLNINAIDQALKSIVVTEKNSNNNNNNTQVYSFDTIIGNDITFDSQLLVDNGRPIVIYYGNVFSVEFLDVHSHLVKLATGSDAKITYVLRFTVESSEQPAKLQGYGYGLTIKNLEYKVMDDSVIAQDEKNQDASGNQLHEDVAGFNFKVLQDRHPQLLSTFKTFRKFLLAHQQTTDLKVWEIKDIGLQSAQKIISSSDPMRSMKFITSTFPSLARSLSRISLNDSLKQHVEQNHKFLTAGANQLFLNDLNIDLEEEFALNPIGLNEIIYNEIKSKLETKKLDLQSSLITKATNTMSKMNPVRFDIVPEDDTIFYINNVEKDYTYQRWDKSFSAIENGIDQNSVYIAKNIFTGIFMIDMDSDDAYQTLGQINMMINNNLPMRIGIIFATDRAQASGVKPNPAQVPNEAIIKVFASFWRYMGQRAAFYFMNALNYYRQQYDINYVTHSLMQGAFQTVTSQMHNRIPGGLHMAMENPQMDAQLVAGNQYIASKGIANFPQLFVNGMIVDLKKGNPLETLMSLVQEEMAEVKKLVDQRIIDDSTQDIYKTIMSHYRETTGLMSNFNPIIIPSESSPLKYVSLAYSSDAAIQQLANQVLNTDIIWFESTTEIKALSTFVVGDFDESSSSIKLALNALDRFSTDAKPNNQVRYALLSTGNGVVSKVLSHPQITIQGAIDLLTKQAQILEDKSTPLTLDQALAAAKLSNNPLLNQRNQNQLTFIKEYIGLPMTGSQTTIIVNGRVLTVEENDVFNEFYFLECYELSKARKVLSDILENPSADDKPLTNSQYSTILMRLMSSLGKRNEDTTIAKKQPPSGITPSFTYETNNNIISGLLRFTMIVNPLSKQAQKIIPIVAEFAQHYGIPCDVYLNVQLALSEMPLKNYYTYVVQLDNAFDSATGKVVSEPGGTLVNLPESRVLTLAMDAPVDWIVSPIVAKYDLDNIRLKDLGSDKVMRAVYALEHLLVQGSALDISNYQPPGGLELQLSSLNSKVSTDTIVMGNGYFQLQGNPGIWTLDTIGRGVDIFDTLNLVDRKASSLKNAHSVPHLLVYIESFRGSNAFLGLKRKQGQEATPVLPPVEDNQDQQQPEEEIEESYFFNWMKGNNNKKEKAPAKVSSTNETIHVFSVASGHLYERFLKIMMLSVKKNTNNPVKFWFLKNYLSPKFVDFIPFFAKKYGFDYELVTYQWPPWLRAQTEKQRIIWAYKILFLDVLFPLDVKKVIFVDADQVVRTDLKELWDMNLQGAALGYTPFCDSNKDTEGFRFWKSGFWRDHLRGKPYHISALYVIDLQRFRRIIAGDNLRMTYDQLSRDPNSLANLDQDLPNYLQHSVKIFSLPQEWLWCETWCSQASKSKAKTIDLCNNPMTKTPKLENAVRIIDEWTTLDNEAKGVEKEYEQLKSTKSQNKTPTSSTVIDVGSASQTVATTKYEETLPNQDVINQALIDAANEFI</sequence>
<evidence type="ECO:0000259" key="9">
    <source>
        <dbReference type="Pfam" id="PF18404"/>
    </source>
</evidence>
<dbReference type="Pfam" id="PF18400">
    <property type="entry name" value="Thioredoxin_12"/>
    <property type="match status" value="1"/>
</dbReference>
<feature type="domain" description="UGGT thioredoxin-like" evidence="7">
    <location>
        <begin position="318"/>
        <end position="436"/>
    </location>
</feature>
<dbReference type="InterPro" id="IPR009448">
    <property type="entry name" value="UDP-g_GGtrans"/>
</dbReference>
<dbReference type="GO" id="GO:0018279">
    <property type="term" value="P:protein N-linked glycosylation via asparagine"/>
    <property type="evidence" value="ECO:0007669"/>
    <property type="project" value="TreeGrafter"/>
</dbReference>
<evidence type="ECO:0000313" key="10">
    <source>
        <dbReference type="EMBL" id="EFA83957.1"/>
    </source>
</evidence>
<feature type="domain" description="UGGT thioredoxin-like" evidence="8">
    <location>
        <begin position="451"/>
        <end position="710"/>
    </location>
</feature>
<keyword evidence="5" id="KW-0325">Glycoprotein</keyword>
<dbReference type="PANTHER" id="PTHR11226">
    <property type="entry name" value="UDP-GLUCOSE GLYCOPROTEIN:GLUCOSYLTRANSFERASE"/>
    <property type="match status" value="1"/>
</dbReference>
<dbReference type="Pfam" id="PF06427">
    <property type="entry name" value="UDP-g_GGTase"/>
    <property type="match status" value="1"/>
</dbReference>
<protein>
    <submittedName>
        <fullName evidence="10">Glycosyltransferase</fullName>
    </submittedName>
</protein>
<dbReference type="InterPro" id="IPR040693">
    <property type="entry name" value="UGGT_TRXL_1"/>
</dbReference>
<dbReference type="InterPro" id="IPR040694">
    <property type="entry name" value="UGGT_TRXL_2"/>
</dbReference>
<evidence type="ECO:0000256" key="4">
    <source>
        <dbReference type="ARBA" id="ARBA00022824"/>
    </source>
</evidence>
<dbReference type="PANTHER" id="PTHR11226:SF0">
    <property type="entry name" value="UDP-GLUCOSE:GLYCOPROTEIN GLUCOSYLTRANSFERASE"/>
    <property type="match status" value="1"/>
</dbReference>
<name>D3B3Q9_HETP5</name>
<dbReference type="Pfam" id="PF18404">
    <property type="entry name" value="Glyco_transf_24"/>
    <property type="match status" value="1"/>
</dbReference>
<keyword evidence="3" id="KW-0732">Signal</keyword>